<dbReference type="PANTHER" id="PTHR12151:SF25">
    <property type="entry name" value="LINALOOL DEHYDRATASE_ISOMERASE DOMAIN-CONTAINING PROTEIN"/>
    <property type="match status" value="1"/>
</dbReference>
<dbReference type="EMBL" id="SMBU01000001">
    <property type="protein sequence ID" value="TCV04547.1"/>
    <property type="molecule type" value="Genomic_DNA"/>
</dbReference>
<keyword evidence="2" id="KW-0479">Metal-binding</keyword>
<name>A0A4R3VGG0_ROSSA</name>
<dbReference type="RefSeq" id="WP_132569299.1">
    <property type="nucleotide sequence ID" value="NZ_CBCSGL010000010.1"/>
</dbReference>
<dbReference type="SUPFAM" id="SSF52833">
    <property type="entry name" value="Thioredoxin-like"/>
    <property type="match status" value="1"/>
</dbReference>
<comment type="similarity">
    <text evidence="1">Belongs to the SCO1/2 family.</text>
</comment>
<organism evidence="4 5">
    <name type="scientific">Roseateles saccharophilus</name>
    <name type="common">Pseudomonas saccharophila</name>
    <dbReference type="NCBI Taxonomy" id="304"/>
    <lineage>
        <taxon>Bacteria</taxon>
        <taxon>Pseudomonadati</taxon>
        <taxon>Pseudomonadota</taxon>
        <taxon>Betaproteobacteria</taxon>
        <taxon>Burkholderiales</taxon>
        <taxon>Sphaerotilaceae</taxon>
        <taxon>Roseateles</taxon>
    </lineage>
</organism>
<dbReference type="InterPro" id="IPR003782">
    <property type="entry name" value="SCO1/SenC"/>
</dbReference>
<keyword evidence="3" id="KW-1015">Disulfide bond</keyword>
<feature type="binding site" evidence="2">
    <location>
        <position position="44"/>
    </location>
    <ligand>
        <name>Cu cation</name>
        <dbReference type="ChEBI" id="CHEBI:23378"/>
    </ligand>
</feature>
<evidence type="ECO:0000313" key="4">
    <source>
        <dbReference type="EMBL" id="TCV04547.1"/>
    </source>
</evidence>
<dbReference type="GO" id="GO:0046872">
    <property type="term" value="F:metal ion binding"/>
    <property type="evidence" value="ECO:0007669"/>
    <property type="project" value="UniProtKB-KW"/>
</dbReference>
<feature type="disulfide bond" description="Redox-active" evidence="3">
    <location>
        <begin position="44"/>
        <end position="48"/>
    </location>
</feature>
<reference evidence="4 5" key="1">
    <citation type="submission" date="2019-03" db="EMBL/GenBank/DDBJ databases">
        <title>Genomic Encyclopedia of Type Strains, Phase IV (KMG-IV): sequencing the most valuable type-strain genomes for metagenomic binning, comparative biology and taxonomic classification.</title>
        <authorList>
            <person name="Goeker M."/>
        </authorList>
    </citation>
    <scope>NUCLEOTIDE SEQUENCE [LARGE SCALE GENOMIC DNA]</scope>
    <source>
        <strain evidence="4 5">DSM 654</strain>
    </source>
</reference>
<dbReference type="CDD" id="cd02968">
    <property type="entry name" value="SCO"/>
    <property type="match status" value="1"/>
</dbReference>
<evidence type="ECO:0000256" key="1">
    <source>
        <dbReference type="ARBA" id="ARBA00010996"/>
    </source>
</evidence>
<dbReference type="InterPro" id="IPR036249">
    <property type="entry name" value="Thioredoxin-like_sf"/>
</dbReference>
<feature type="binding site" evidence="2">
    <location>
        <position position="133"/>
    </location>
    <ligand>
        <name>Cu cation</name>
        <dbReference type="ChEBI" id="CHEBI:23378"/>
    </ligand>
</feature>
<dbReference type="OrthoDB" id="9790194at2"/>
<evidence type="ECO:0000256" key="3">
    <source>
        <dbReference type="PIRSR" id="PIRSR603782-2"/>
    </source>
</evidence>
<feature type="binding site" evidence="2">
    <location>
        <position position="48"/>
    </location>
    <ligand>
        <name>Cu cation</name>
        <dbReference type="ChEBI" id="CHEBI:23378"/>
    </ligand>
</feature>
<accession>A0A4R3VGG0</accession>
<dbReference type="Gene3D" id="3.40.30.10">
    <property type="entry name" value="Glutaredoxin"/>
    <property type="match status" value="1"/>
</dbReference>
<dbReference type="Pfam" id="PF02630">
    <property type="entry name" value="SCO1-SenC"/>
    <property type="match status" value="1"/>
</dbReference>
<evidence type="ECO:0000256" key="2">
    <source>
        <dbReference type="PIRSR" id="PIRSR603782-1"/>
    </source>
</evidence>
<protein>
    <submittedName>
        <fullName evidence="4">Protein SCO1/2</fullName>
    </submittedName>
</protein>
<gene>
    <name evidence="4" type="ORF">EV671_1001303</name>
</gene>
<keyword evidence="2" id="KW-0186">Copper</keyword>
<dbReference type="AlphaFoldDB" id="A0A4R3VGG0"/>
<comment type="caution">
    <text evidence="4">The sequence shown here is derived from an EMBL/GenBank/DDBJ whole genome shotgun (WGS) entry which is preliminary data.</text>
</comment>
<evidence type="ECO:0000313" key="5">
    <source>
        <dbReference type="Proteomes" id="UP000295110"/>
    </source>
</evidence>
<dbReference type="PANTHER" id="PTHR12151">
    <property type="entry name" value="ELECTRON TRANSPORT PROTIN SCO1/SENC FAMILY MEMBER"/>
    <property type="match status" value="1"/>
</dbReference>
<dbReference type="FunFam" id="3.40.30.10:FF:000013">
    <property type="entry name" value="Blast:Protein SCO1 homolog, mitochondrial"/>
    <property type="match status" value="1"/>
</dbReference>
<proteinExistence type="inferred from homology"/>
<keyword evidence="5" id="KW-1185">Reference proteome</keyword>
<dbReference type="Proteomes" id="UP000295110">
    <property type="component" value="Unassembled WGS sequence"/>
</dbReference>
<sequence length="172" mass="18839">MNELMTGTGPIGGPFLLTDQNGRRAGPARWRGKVVLMYFGYTFCPDACPTDLSNISAAIEDLGPDGIKVQPVFVTLDPLRDTPEMLGGYMKSFNPRFVALGGTEEEVRRVALSYKVYYEKVRPPGSGYYLIDHTSFTYVLNTAGKYVGYFPPGTSGKRISEQVRALLPAASP</sequence>